<keyword evidence="6" id="KW-0238">DNA-binding</keyword>
<keyword evidence="3" id="KW-0378">Hydrolase</keyword>
<dbReference type="CDD" id="cd18811">
    <property type="entry name" value="SF2_C_RecG"/>
    <property type="match status" value="1"/>
</dbReference>
<dbReference type="PROSITE" id="PS51192">
    <property type="entry name" value="HELICASE_ATP_BIND_1"/>
    <property type="match status" value="1"/>
</dbReference>
<sequence length="408" mass="46031">SFYEELGEGGGLTLNVRVYIPIDDLGGVKKPDFEFRETIFGGIKIFEDGSIGARTAANTFSYKDSPGNKGILIYSQREIEKFIQDAEKIGIQLMIHAIGNKALLIGSVKPREKKKIYKSLENGEIELIFGTHALIEDVVRFKNLGLVTVDEQHRFGVLQRAKLLAKGETPHFLVMTATPIPRTLSMTLYGDLDVSVINEMPPGRKDIITRWTGEKNRTKLYEFIRKKLKEGEQCFIIYPLVEESEKLDLKAATEMYNLLKDNVFKAEGVGLLHGRMKTEEKEKIMKAFREKEITILVSTTVIEVGIDIPEATIMVIEHPERFGLSQLHQMRGRVGRGDKKSYCILLSPGRISDEARERLKTIESTNDGFKIAEKDLQLRGPGEFFGTKQHGLPDLRFSDLVSDGIILQ</sequence>
<dbReference type="GO" id="GO:0003678">
    <property type="term" value="F:DNA helicase activity"/>
    <property type="evidence" value="ECO:0007669"/>
    <property type="project" value="TreeGrafter"/>
</dbReference>
<evidence type="ECO:0000259" key="8">
    <source>
        <dbReference type="PROSITE" id="PS51192"/>
    </source>
</evidence>
<evidence type="ECO:0000256" key="3">
    <source>
        <dbReference type="ARBA" id="ARBA00022801"/>
    </source>
</evidence>
<dbReference type="PROSITE" id="PS51194">
    <property type="entry name" value="HELICASE_CTER"/>
    <property type="match status" value="1"/>
</dbReference>
<dbReference type="SMART" id="SM00490">
    <property type="entry name" value="HELICc"/>
    <property type="match status" value="1"/>
</dbReference>
<evidence type="ECO:0000256" key="6">
    <source>
        <dbReference type="ARBA" id="ARBA00023125"/>
    </source>
</evidence>
<dbReference type="PANTHER" id="PTHR47964:SF1">
    <property type="entry name" value="ATP-DEPENDENT DNA HELICASE HOMOLOG RECG, CHLOROPLASTIC"/>
    <property type="match status" value="1"/>
</dbReference>
<dbReference type="InterPro" id="IPR027417">
    <property type="entry name" value="P-loop_NTPase"/>
</dbReference>
<evidence type="ECO:0000256" key="2">
    <source>
        <dbReference type="ARBA" id="ARBA00022763"/>
    </source>
</evidence>
<dbReference type="AlphaFoldDB" id="X0YEX0"/>
<dbReference type="Pfam" id="PF00270">
    <property type="entry name" value="DEAD"/>
    <property type="match status" value="1"/>
</dbReference>
<dbReference type="InterPro" id="IPR011545">
    <property type="entry name" value="DEAD/DEAH_box_helicase_dom"/>
</dbReference>
<dbReference type="InterPro" id="IPR047112">
    <property type="entry name" value="RecG/Mfd"/>
</dbReference>
<dbReference type="Pfam" id="PF19833">
    <property type="entry name" value="RecG_dom3_C"/>
    <property type="match status" value="1"/>
</dbReference>
<dbReference type="InterPro" id="IPR014001">
    <property type="entry name" value="Helicase_ATP-bd"/>
</dbReference>
<feature type="domain" description="Helicase ATP-binding" evidence="8">
    <location>
        <begin position="112"/>
        <end position="197"/>
    </location>
</feature>
<dbReference type="Pfam" id="PF00271">
    <property type="entry name" value="Helicase_C"/>
    <property type="match status" value="1"/>
</dbReference>
<proteinExistence type="predicted"/>
<dbReference type="SUPFAM" id="SSF52540">
    <property type="entry name" value="P-loop containing nucleoside triphosphate hydrolases"/>
    <property type="match status" value="1"/>
</dbReference>
<feature type="domain" description="Helicase C-terminal" evidence="9">
    <location>
        <begin position="216"/>
        <end position="382"/>
    </location>
</feature>
<keyword evidence="7" id="KW-0234">DNA repair</keyword>
<name>X0YEX0_9ZZZZ</name>
<evidence type="ECO:0000256" key="7">
    <source>
        <dbReference type="ARBA" id="ARBA00023204"/>
    </source>
</evidence>
<evidence type="ECO:0000313" key="10">
    <source>
        <dbReference type="EMBL" id="GAG54390.1"/>
    </source>
</evidence>
<dbReference type="GO" id="GO:0006281">
    <property type="term" value="P:DNA repair"/>
    <property type="evidence" value="ECO:0007669"/>
    <property type="project" value="UniProtKB-KW"/>
</dbReference>
<feature type="non-terminal residue" evidence="10">
    <location>
        <position position="1"/>
    </location>
</feature>
<dbReference type="InterPro" id="IPR045562">
    <property type="entry name" value="RecG_dom3_C"/>
</dbReference>
<evidence type="ECO:0008006" key="11">
    <source>
        <dbReference type="Google" id="ProtNLM"/>
    </source>
</evidence>
<keyword evidence="5" id="KW-0067">ATP-binding</keyword>
<dbReference type="GO" id="GO:0005524">
    <property type="term" value="F:ATP binding"/>
    <property type="evidence" value="ECO:0007669"/>
    <property type="project" value="UniProtKB-KW"/>
</dbReference>
<accession>X0YEX0</accession>
<organism evidence="10">
    <name type="scientific">marine sediment metagenome</name>
    <dbReference type="NCBI Taxonomy" id="412755"/>
    <lineage>
        <taxon>unclassified sequences</taxon>
        <taxon>metagenomes</taxon>
        <taxon>ecological metagenomes</taxon>
    </lineage>
</organism>
<dbReference type="GO" id="GO:0003677">
    <property type="term" value="F:DNA binding"/>
    <property type="evidence" value="ECO:0007669"/>
    <property type="project" value="UniProtKB-KW"/>
</dbReference>
<evidence type="ECO:0000256" key="5">
    <source>
        <dbReference type="ARBA" id="ARBA00022840"/>
    </source>
</evidence>
<gene>
    <name evidence="10" type="ORF">S01H4_19050</name>
</gene>
<dbReference type="PANTHER" id="PTHR47964">
    <property type="entry name" value="ATP-DEPENDENT DNA HELICASE HOMOLOG RECG, CHLOROPLASTIC"/>
    <property type="match status" value="1"/>
</dbReference>
<dbReference type="GO" id="GO:0016787">
    <property type="term" value="F:hydrolase activity"/>
    <property type="evidence" value="ECO:0007669"/>
    <property type="project" value="UniProtKB-KW"/>
</dbReference>
<comment type="caution">
    <text evidence="10">The sequence shown here is derived from an EMBL/GenBank/DDBJ whole genome shotgun (WGS) entry which is preliminary data.</text>
</comment>
<keyword evidence="4" id="KW-0347">Helicase</keyword>
<dbReference type="Gene3D" id="3.40.50.300">
    <property type="entry name" value="P-loop containing nucleotide triphosphate hydrolases"/>
    <property type="match status" value="2"/>
</dbReference>
<evidence type="ECO:0000256" key="4">
    <source>
        <dbReference type="ARBA" id="ARBA00022806"/>
    </source>
</evidence>
<dbReference type="InterPro" id="IPR001650">
    <property type="entry name" value="Helicase_C-like"/>
</dbReference>
<reference evidence="10" key="1">
    <citation type="journal article" date="2014" name="Front. Microbiol.">
        <title>High frequency of phylogenetically diverse reductive dehalogenase-homologous genes in deep subseafloor sedimentary metagenomes.</title>
        <authorList>
            <person name="Kawai M."/>
            <person name="Futagami T."/>
            <person name="Toyoda A."/>
            <person name="Takaki Y."/>
            <person name="Nishi S."/>
            <person name="Hori S."/>
            <person name="Arai W."/>
            <person name="Tsubouchi T."/>
            <person name="Morono Y."/>
            <person name="Uchiyama I."/>
            <person name="Ito T."/>
            <person name="Fujiyama A."/>
            <person name="Inagaki F."/>
            <person name="Takami H."/>
        </authorList>
    </citation>
    <scope>NUCLEOTIDE SEQUENCE</scope>
    <source>
        <strain evidence="10">Expedition CK06-06</strain>
    </source>
</reference>
<evidence type="ECO:0000259" key="9">
    <source>
        <dbReference type="PROSITE" id="PS51194"/>
    </source>
</evidence>
<dbReference type="EMBL" id="BART01008473">
    <property type="protein sequence ID" value="GAG54390.1"/>
    <property type="molecule type" value="Genomic_DNA"/>
</dbReference>
<protein>
    <recommendedName>
        <fullName evidence="11">Helicase C-terminal domain-containing protein</fullName>
    </recommendedName>
</protein>
<feature type="non-terminal residue" evidence="10">
    <location>
        <position position="408"/>
    </location>
</feature>
<keyword evidence="1" id="KW-0547">Nucleotide-binding</keyword>
<keyword evidence="2" id="KW-0227">DNA damage</keyword>
<evidence type="ECO:0000256" key="1">
    <source>
        <dbReference type="ARBA" id="ARBA00022741"/>
    </source>
</evidence>